<organism evidence="1 2">
    <name type="scientific">Smallanthus sonchifolius</name>
    <dbReference type="NCBI Taxonomy" id="185202"/>
    <lineage>
        <taxon>Eukaryota</taxon>
        <taxon>Viridiplantae</taxon>
        <taxon>Streptophyta</taxon>
        <taxon>Embryophyta</taxon>
        <taxon>Tracheophyta</taxon>
        <taxon>Spermatophyta</taxon>
        <taxon>Magnoliopsida</taxon>
        <taxon>eudicotyledons</taxon>
        <taxon>Gunneridae</taxon>
        <taxon>Pentapetalae</taxon>
        <taxon>asterids</taxon>
        <taxon>campanulids</taxon>
        <taxon>Asterales</taxon>
        <taxon>Asteraceae</taxon>
        <taxon>Asteroideae</taxon>
        <taxon>Heliantheae alliance</taxon>
        <taxon>Millerieae</taxon>
        <taxon>Smallanthus</taxon>
    </lineage>
</organism>
<evidence type="ECO:0000313" key="1">
    <source>
        <dbReference type="EMBL" id="KAI3830135.1"/>
    </source>
</evidence>
<name>A0ACB9KD94_9ASTR</name>
<dbReference type="Proteomes" id="UP001056120">
    <property type="component" value="Linkage Group LG01"/>
</dbReference>
<proteinExistence type="predicted"/>
<accession>A0ACB9KD94</accession>
<comment type="caution">
    <text evidence="1">The sequence shown here is derived from an EMBL/GenBank/DDBJ whole genome shotgun (WGS) entry which is preliminary data.</text>
</comment>
<dbReference type="EMBL" id="CM042018">
    <property type="protein sequence ID" value="KAI3830135.1"/>
    <property type="molecule type" value="Genomic_DNA"/>
</dbReference>
<gene>
    <name evidence="1" type="ORF">L1987_04269</name>
</gene>
<sequence length="356" mass="40353">MKMIPSLANSSEILQRIRLDLESVRVLTVSDSDTMNLDLNLGSFVHPPQDDQPHNMSHRLPPVWRHIPVSMEAGNPSLGLAASGAAASVADDDDERPPELVKANENGDEGSFFDCNICLDLASEPVVTCCGHLFCWPCIYRWLFVHSNAKQCPICKGEVTMKTITPIYGRVNRTHVTKVLDPNCFKIPSRPLANRVESWRQSFQRDSLNFPVIEMVRRLDNNRFHLSRDPLSSNPQEIPSTHLLNRIFTSRGIRERERDSASVTSPDVTVELPNDHIPNLTSAESFLDSYNRDHPDERNQEELSMVDRYLMSDVAGVIQPEITTAGTGSRRRREPSTSRVLDVDSRRSQPRRRRLH</sequence>
<keyword evidence="2" id="KW-1185">Reference proteome</keyword>
<evidence type="ECO:0000313" key="2">
    <source>
        <dbReference type="Proteomes" id="UP001056120"/>
    </source>
</evidence>
<protein>
    <submittedName>
        <fullName evidence="1">Uncharacterized protein</fullName>
    </submittedName>
</protein>
<reference evidence="2" key="1">
    <citation type="journal article" date="2022" name="Mol. Ecol. Resour.">
        <title>The genomes of chicory, endive, great burdock and yacon provide insights into Asteraceae palaeo-polyploidization history and plant inulin production.</title>
        <authorList>
            <person name="Fan W."/>
            <person name="Wang S."/>
            <person name="Wang H."/>
            <person name="Wang A."/>
            <person name="Jiang F."/>
            <person name="Liu H."/>
            <person name="Zhao H."/>
            <person name="Xu D."/>
            <person name="Zhang Y."/>
        </authorList>
    </citation>
    <scope>NUCLEOTIDE SEQUENCE [LARGE SCALE GENOMIC DNA]</scope>
    <source>
        <strain evidence="2">cv. Yunnan</strain>
    </source>
</reference>
<reference evidence="1 2" key="2">
    <citation type="journal article" date="2022" name="Mol. Ecol. Resour.">
        <title>The genomes of chicory, endive, great burdock and yacon provide insights into Asteraceae paleo-polyploidization history and plant inulin production.</title>
        <authorList>
            <person name="Fan W."/>
            <person name="Wang S."/>
            <person name="Wang H."/>
            <person name="Wang A."/>
            <person name="Jiang F."/>
            <person name="Liu H."/>
            <person name="Zhao H."/>
            <person name="Xu D."/>
            <person name="Zhang Y."/>
        </authorList>
    </citation>
    <scope>NUCLEOTIDE SEQUENCE [LARGE SCALE GENOMIC DNA]</scope>
    <source>
        <strain evidence="2">cv. Yunnan</strain>
        <tissue evidence="1">Leaves</tissue>
    </source>
</reference>